<evidence type="ECO:0000256" key="5">
    <source>
        <dbReference type="ARBA" id="ARBA00022989"/>
    </source>
</evidence>
<evidence type="ECO:0000256" key="4">
    <source>
        <dbReference type="ARBA" id="ARBA00022692"/>
    </source>
</evidence>
<keyword evidence="6 7" id="KW-0472">Membrane</keyword>
<dbReference type="InterPro" id="IPR051907">
    <property type="entry name" value="DoxX-like_oxidoreductase"/>
</dbReference>
<feature type="transmembrane region" description="Helical" evidence="7">
    <location>
        <begin position="54"/>
        <end position="77"/>
    </location>
</feature>
<dbReference type="RefSeq" id="WP_190454567.1">
    <property type="nucleotide sequence ID" value="NZ_JAMPLM010000040.1"/>
</dbReference>
<keyword evidence="9" id="KW-1185">Reference proteome</keyword>
<feature type="transmembrane region" description="Helical" evidence="7">
    <location>
        <begin position="24"/>
        <end position="42"/>
    </location>
</feature>
<reference evidence="8 9" key="1">
    <citation type="submission" date="2022-04" db="EMBL/GenBank/DDBJ databases">
        <title>Positive selection, recombination, and allopatry shape intraspecific diversity of widespread and dominant cyanobacteria.</title>
        <authorList>
            <person name="Wei J."/>
            <person name="Shu W."/>
            <person name="Hu C."/>
        </authorList>
    </citation>
    <scope>NUCLEOTIDE SEQUENCE [LARGE SCALE GENOMIC DNA]</scope>
    <source>
        <strain evidence="8 9">AS-A4</strain>
    </source>
</reference>
<evidence type="ECO:0000313" key="8">
    <source>
        <dbReference type="EMBL" id="MEP1061667.1"/>
    </source>
</evidence>
<keyword evidence="4 7" id="KW-0812">Transmembrane</keyword>
<comment type="similarity">
    <text evidence="2">Belongs to the DoxX family.</text>
</comment>
<dbReference type="PANTHER" id="PTHR33452">
    <property type="entry name" value="OXIDOREDUCTASE CATD-RELATED"/>
    <property type="match status" value="1"/>
</dbReference>
<comment type="subcellular location">
    <subcellularLocation>
        <location evidence="1">Cell membrane</location>
        <topology evidence="1">Multi-pass membrane protein</topology>
    </subcellularLocation>
</comment>
<protein>
    <submittedName>
        <fullName evidence="8">DoxX family protein</fullName>
    </submittedName>
</protein>
<keyword evidence="5 7" id="KW-1133">Transmembrane helix</keyword>
<feature type="transmembrane region" description="Helical" evidence="7">
    <location>
        <begin position="84"/>
        <end position="108"/>
    </location>
</feature>
<gene>
    <name evidence="8" type="ORF">NDI38_25030</name>
</gene>
<evidence type="ECO:0000256" key="2">
    <source>
        <dbReference type="ARBA" id="ARBA00006679"/>
    </source>
</evidence>
<comment type="caution">
    <text evidence="8">The sequence shown here is derived from an EMBL/GenBank/DDBJ whole genome shotgun (WGS) entry which is preliminary data.</text>
</comment>
<evidence type="ECO:0000256" key="7">
    <source>
        <dbReference type="SAM" id="Phobius"/>
    </source>
</evidence>
<dbReference type="Pfam" id="PF07681">
    <property type="entry name" value="DoxX"/>
    <property type="match status" value="1"/>
</dbReference>
<name>A0ABV0KRA4_9CYAN</name>
<organism evidence="8 9">
    <name type="scientific">Stenomitos frigidus AS-A4</name>
    <dbReference type="NCBI Taxonomy" id="2933935"/>
    <lineage>
        <taxon>Bacteria</taxon>
        <taxon>Bacillati</taxon>
        <taxon>Cyanobacteriota</taxon>
        <taxon>Cyanophyceae</taxon>
        <taxon>Leptolyngbyales</taxon>
        <taxon>Leptolyngbyaceae</taxon>
        <taxon>Stenomitos</taxon>
    </lineage>
</organism>
<evidence type="ECO:0000313" key="9">
    <source>
        <dbReference type="Proteomes" id="UP001476950"/>
    </source>
</evidence>
<evidence type="ECO:0000256" key="6">
    <source>
        <dbReference type="ARBA" id="ARBA00023136"/>
    </source>
</evidence>
<evidence type="ECO:0000256" key="3">
    <source>
        <dbReference type="ARBA" id="ARBA00022475"/>
    </source>
</evidence>
<evidence type="ECO:0000256" key="1">
    <source>
        <dbReference type="ARBA" id="ARBA00004651"/>
    </source>
</evidence>
<dbReference type="InterPro" id="IPR032808">
    <property type="entry name" value="DoxX"/>
</dbReference>
<sequence>MTAIQTKPTLLLATLQSTAIENRAAQVVWTIARVAVGLLMIHNGFSKLADVQGFASGVVSFIGLPYPVFLTYCAAYAEIGSSILLALGLCTRFNALILLSTMLIALFFHLKKDGWHISPLETASLYALWFSFFLTNGGGLFSLDTTIAGWLRKSSSP</sequence>
<accession>A0ABV0KRA4</accession>
<dbReference type="Proteomes" id="UP001476950">
    <property type="component" value="Unassembled WGS sequence"/>
</dbReference>
<feature type="transmembrane region" description="Helical" evidence="7">
    <location>
        <begin position="128"/>
        <end position="151"/>
    </location>
</feature>
<proteinExistence type="inferred from homology"/>
<dbReference type="PANTHER" id="PTHR33452:SF1">
    <property type="entry name" value="INNER MEMBRANE PROTEIN YPHA-RELATED"/>
    <property type="match status" value="1"/>
</dbReference>
<keyword evidence="3" id="KW-1003">Cell membrane</keyword>
<dbReference type="EMBL" id="JAMPLM010000040">
    <property type="protein sequence ID" value="MEP1061667.1"/>
    <property type="molecule type" value="Genomic_DNA"/>
</dbReference>